<dbReference type="AlphaFoldDB" id="A0A6L5YUX6"/>
<organism evidence="2 3">
    <name type="scientific">Halovulum marinum</name>
    <dbReference type="NCBI Taxonomy" id="2662447"/>
    <lineage>
        <taxon>Bacteria</taxon>
        <taxon>Pseudomonadati</taxon>
        <taxon>Pseudomonadota</taxon>
        <taxon>Alphaproteobacteria</taxon>
        <taxon>Rhodobacterales</taxon>
        <taxon>Paracoccaceae</taxon>
        <taxon>Halovulum</taxon>
    </lineage>
</organism>
<dbReference type="EMBL" id="WIND01000001">
    <property type="protein sequence ID" value="MSU88088.1"/>
    <property type="molecule type" value="Genomic_DNA"/>
</dbReference>
<feature type="domain" description="HTH arsR-type" evidence="1">
    <location>
        <begin position="1"/>
        <end position="91"/>
    </location>
</feature>
<dbReference type="PRINTS" id="PR00778">
    <property type="entry name" value="HTHARSR"/>
</dbReference>
<dbReference type="PANTHER" id="PTHR38600">
    <property type="entry name" value="TRANSCRIPTIONAL REGULATORY PROTEIN"/>
    <property type="match status" value="1"/>
</dbReference>
<protein>
    <submittedName>
        <fullName evidence="2">Metalloregulator ArsR/SmtB family transcription factor</fullName>
    </submittedName>
</protein>
<accession>A0A6L5YUX6</accession>
<gene>
    <name evidence="2" type="ORF">GE300_00485</name>
</gene>
<keyword evidence="3" id="KW-1185">Reference proteome</keyword>
<dbReference type="InterPro" id="IPR036390">
    <property type="entry name" value="WH_DNA-bd_sf"/>
</dbReference>
<dbReference type="InterPro" id="IPR011991">
    <property type="entry name" value="ArsR-like_HTH"/>
</dbReference>
<dbReference type="NCBIfam" id="NF033788">
    <property type="entry name" value="HTH_metalloreg"/>
    <property type="match status" value="1"/>
</dbReference>
<dbReference type="InterPro" id="IPR001845">
    <property type="entry name" value="HTH_ArsR_DNA-bd_dom"/>
</dbReference>
<evidence type="ECO:0000313" key="2">
    <source>
        <dbReference type="EMBL" id="MSU88088.1"/>
    </source>
</evidence>
<proteinExistence type="predicted"/>
<dbReference type="RefSeq" id="WP_154443833.1">
    <property type="nucleotide sequence ID" value="NZ_WIND01000001.1"/>
</dbReference>
<comment type="caution">
    <text evidence="2">The sequence shown here is derived from an EMBL/GenBank/DDBJ whole genome shotgun (WGS) entry which is preliminary data.</text>
</comment>
<dbReference type="InterPro" id="IPR036388">
    <property type="entry name" value="WH-like_DNA-bd_sf"/>
</dbReference>
<sequence>MTHDADAAFRALADPTRRAIVALLAQRDMTIGAVAENFAMTRPAVRKHIAILEEGNLIRVEPRGRERIGRLHPEGLAAVSGWLADIDAFWSVRLDRLKTEIEKGNGNA</sequence>
<reference evidence="2 3" key="1">
    <citation type="submission" date="2019-10" db="EMBL/GenBank/DDBJ databases">
        <title>Cognatihalovulum marinum gen. nov. sp. nov., a new member of the family Rhodobacteraceae isolated from deep seawater of the Northwest Indian Ocean.</title>
        <authorList>
            <person name="Ruan C."/>
            <person name="Wang J."/>
            <person name="Zheng X."/>
            <person name="Song L."/>
            <person name="Zhu Y."/>
            <person name="Huang Y."/>
            <person name="Lu Z."/>
            <person name="Du W."/>
            <person name="Huang L."/>
            <person name="Dai X."/>
        </authorList>
    </citation>
    <scope>NUCLEOTIDE SEQUENCE [LARGE SCALE GENOMIC DNA]</scope>
    <source>
        <strain evidence="2 3">2CG4</strain>
    </source>
</reference>
<name>A0A6L5YUX6_9RHOB</name>
<dbReference type="SMART" id="SM00418">
    <property type="entry name" value="HTH_ARSR"/>
    <property type="match status" value="1"/>
</dbReference>
<dbReference type="Gene3D" id="1.10.10.10">
    <property type="entry name" value="Winged helix-like DNA-binding domain superfamily/Winged helix DNA-binding domain"/>
    <property type="match status" value="1"/>
</dbReference>
<dbReference type="GO" id="GO:0003700">
    <property type="term" value="F:DNA-binding transcription factor activity"/>
    <property type="evidence" value="ECO:0007669"/>
    <property type="project" value="InterPro"/>
</dbReference>
<dbReference type="CDD" id="cd00090">
    <property type="entry name" value="HTH_ARSR"/>
    <property type="match status" value="1"/>
</dbReference>
<dbReference type="Pfam" id="PF12840">
    <property type="entry name" value="HTH_20"/>
    <property type="match status" value="1"/>
</dbReference>
<evidence type="ECO:0000313" key="3">
    <source>
        <dbReference type="Proteomes" id="UP000474957"/>
    </source>
</evidence>
<dbReference type="PROSITE" id="PS50987">
    <property type="entry name" value="HTH_ARSR_2"/>
    <property type="match status" value="1"/>
</dbReference>
<evidence type="ECO:0000259" key="1">
    <source>
        <dbReference type="PROSITE" id="PS50987"/>
    </source>
</evidence>
<dbReference type="Proteomes" id="UP000474957">
    <property type="component" value="Unassembled WGS sequence"/>
</dbReference>
<dbReference type="PANTHER" id="PTHR38600:SF2">
    <property type="entry name" value="SLL0088 PROTEIN"/>
    <property type="match status" value="1"/>
</dbReference>
<dbReference type="SUPFAM" id="SSF46785">
    <property type="entry name" value="Winged helix' DNA-binding domain"/>
    <property type="match status" value="1"/>
</dbReference>